<dbReference type="Proteomes" id="UP000004994">
    <property type="component" value="Chromosome 11"/>
</dbReference>
<keyword evidence="1" id="KW-0812">Transmembrane</keyword>
<reference evidence="2" key="2">
    <citation type="submission" date="2019-01" db="UniProtKB">
        <authorList>
            <consortium name="EnsemblPlants"/>
        </authorList>
    </citation>
    <scope>IDENTIFICATION</scope>
    <source>
        <strain evidence="2">cv. Heinz 1706</strain>
    </source>
</reference>
<dbReference type="SUPFAM" id="SSF47923">
    <property type="entry name" value="Ypt/Rab-GAP domain of gyp1p"/>
    <property type="match status" value="1"/>
</dbReference>
<dbReference type="Gramene" id="Solyc11g044535.1.1">
    <property type="protein sequence ID" value="Solyc11g044535.1.1"/>
    <property type="gene ID" value="Solyc11g044535.1"/>
</dbReference>
<protein>
    <submittedName>
        <fullName evidence="2">Uncharacterized protein</fullName>
    </submittedName>
</protein>
<dbReference type="InterPro" id="IPR035969">
    <property type="entry name" value="Rab-GAP_TBC_sf"/>
</dbReference>
<sequence length="225" mass="25311">MVLIESTSQRDEHMCPGTLKMLLRFQRQNTHAICEIWSNGFCLNQQIVSAEPSAAHCTHRKDSCLPDAYKLVLSYNQLDILLLCEFLFTKSCEEPQRFWFLKGGIQEGLFAVSSLLKLKALDPNTALDQIASLADELFASAVDTEIIEQIDRDVKRTHPDLHFFSGNTPFAKSNQCVTVMCFLGIGAFQAWSLFVILLSGHQSMLARDLLIENLLRVDTPPDNSC</sequence>
<name>A0A3Q7JMB0_SOLLC</name>
<accession>A0A3Q7JMB0</accession>
<keyword evidence="1" id="KW-1133">Transmembrane helix</keyword>
<feature type="transmembrane region" description="Helical" evidence="1">
    <location>
        <begin position="177"/>
        <end position="198"/>
    </location>
</feature>
<proteinExistence type="predicted"/>
<reference evidence="2" key="1">
    <citation type="journal article" date="2012" name="Nature">
        <title>The tomato genome sequence provides insights into fleshy fruit evolution.</title>
        <authorList>
            <consortium name="Tomato Genome Consortium"/>
        </authorList>
    </citation>
    <scope>NUCLEOTIDE SEQUENCE [LARGE SCALE GENOMIC DNA]</scope>
    <source>
        <strain evidence="2">cv. Heinz 1706</strain>
    </source>
</reference>
<keyword evidence="1" id="KW-0472">Membrane</keyword>
<dbReference type="STRING" id="4081.A0A3Q7JMB0"/>
<dbReference type="AlphaFoldDB" id="A0A3Q7JMB0"/>
<evidence type="ECO:0000256" key="1">
    <source>
        <dbReference type="SAM" id="Phobius"/>
    </source>
</evidence>
<evidence type="ECO:0000313" key="2">
    <source>
        <dbReference type="EnsemblPlants" id="Solyc11g044535.1.1"/>
    </source>
</evidence>
<evidence type="ECO:0000313" key="3">
    <source>
        <dbReference type="Proteomes" id="UP000004994"/>
    </source>
</evidence>
<organism evidence="2">
    <name type="scientific">Solanum lycopersicum</name>
    <name type="common">Tomato</name>
    <name type="synonym">Lycopersicon esculentum</name>
    <dbReference type="NCBI Taxonomy" id="4081"/>
    <lineage>
        <taxon>Eukaryota</taxon>
        <taxon>Viridiplantae</taxon>
        <taxon>Streptophyta</taxon>
        <taxon>Embryophyta</taxon>
        <taxon>Tracheophyta</taxon>
        <taxon>Spermatophyta</taxon>
        <taxon>Magnoliopsida</taxon>
        <taxon>eudicotyledons</taxon>
        <taxon>Gunneridae</taxon>
        <taxon>Pentapetalae</taxon>
        <taxon>asterids</taxon>
        <taxon>lamiids</taxon>
        <taxon>Solanales</taxon>
        <taxon>Solanaceae</taxon>
        <taxon>Solanoideae</taxon>
        <taxon>Solaneae</taxon>
        <taxon>Solanum</taxon>
        <taxon>Solanum subgen. Lycopersicon</taxon>
    </lineage>
</organism>
<dbReference type="EnsemblPlants" id="Solyc11g044535.1.1">
    <property type="protein sequence ID" value="Solyc11g044535.1.1"/>
    <property type="gene ID" value="Solyc11g044535.1"/>
</dbReference>
<dbReference type="InParanoid" id="A0A3Q7JMB0"/>
<keyword evidence="3" id="KW-1185">Reference proteome</keyword>